<dbReference type="InterPro" id="IPR016363">
    <property type="entry name" value="L-lectin"/>
</dbReference>
<comment type="caution">
    <text evidence="4">The sequence shown here is derived from an EMBL/GenBank/DDBJ whole genome shotgun (WGS) entry which is preliminary data.</text>
</comment>
<dbReference type="InterPro" id="IPR050258">
    <property type="entry name" value="Leguminous_Lectin"/>
</dbReference>
<comment type="similarity">
    <text evidence="1">Belongs to the leguminous lectin family.</text>
</comment>
<evidence type="ECO:0000259" key="3">
    <source>
        <dbReference type="Pfam" id="PF00139"/>
    </source>
</evidence>
<dbReference type="Gene3D" id="2.60.120.200">
    <property type="match status" value="1"/>
</dbReference>
<name>A0ABD1FKU3_SALDI</name>
<dbReference type="SUPFAM" id="SSF49899">
    <property type="entry name" value="Concanavalin A-like lectins/glucanases"/>
    <property type="match status" value="1"/>
</dbReference>
<proteinExistence type="inferred from homology"/>
<dbReference type="GO" id="GO:0004674">
    <property type="term" value="F:protein serine/threonine kinase activity"/>
    <property type="evidence" value="ECO:0007669"/>
    <property type="project" value="UniProtKB-KW"/>
</dbReference>
<dbReference type="CDD" id="cd06899">
    <property type="entry name" value="lectin_legume_LecRK_Arcelin_ConA"/>
    <property type="match status" value="1"/>
</dbReference>
<dbReference type="Pfam" id="PF00139">
    <property type="entry name" value="Lectin_legB"/>
    <property type="match status" value="1"/>
</dbReference>
<gene>
    <name evidence="4" type="ORF">AAHA92_32461</name>
</gene>
<keyword evidence="4" id="KW-0723">Serine/threonine-protein kinase</keyword>
<dbReference type="GO" id="GO:0030246">
    <property type="term" value="F:carbohydrate binding"/>
    <property type="evidence" value="ECO:0007669"/>
    <property type="project" value="UniProtKB-KW"/>
</dbReference>
<dbReference type="PANTHER" id="PTHR32401:SF47">
    <property type="entry name" value="LEGUME LECTIN DOMAIN-CONTAINING PROTEIN"/>
    <property type="match status" value="1"/>
</dbReference>
<accession>A0ABD1FKU3</accession>
<evidence type="ECO:0000256" key="1">
    <source>
        <dbReference type="ARBA" id="ARBA00007606"/>
    </source>
</evidence>
<keyword evidence="4" id="KW-0808">Transferase</keyword>
<feature type="domain" description="Legume lectin" evidence="3">
    <location>
        <begin position="5"/>
        <end position="227"/>
    </location>
</feature>
<dbReference type="EMBL" id="JBEAFC010000014">
    <property type="protein sequence ID" value="KAL1532453.1"/>
    <property type="molecule type" value="Genomic_DNA"/>
</dbReference>
<dbReference type="InterPro" id="IPR001220">
    <property type="entry name" value="Legume_lectin_dom"/>
</dbReference>
<organism evidence="4 5">
    <name type="scientific">Salvia divinorum</name>
    <name type="common">Maria pastora</name>
    <name type="synonym">Diviner's sage</name>
    <dbReference type="NCBI Taxonomy" id="28513"/>
    <lineage>
        <taxon>Eukaryota</taxon>
        <taxon>Viridiplantae</taxon>
        <taxon>Streptophyta</taxon>
        <taxon>Embryophyta</taxon>
        <taxon>Tracheophyta</taxon>
        <taxon>Spermatophyta</taxon>
        <taxon>Magnoliopsida</taxon>
        <taxon>eudicotyledons</taxon>
        <taxon>Gunneridae</taxon>
        <taxon>Pentapetalae</taxon>
        <taxon>asterids</taxon>
        <taxon>lamiids</taxon>
        <taxon>Lamiales</taxon>
        <taxon>Lamiaceae</taxon>
        <taxon>Nepetoideae</taxon>
        <taxon>Mentheae</taxon>
        <taxon>Salviinae</taxon>
        <taxon>Salvia</taxon>
        <taxon>Salvia subgen. Calosphace</taxon>
    </lineage>
</organism>
<evidence type="ECO:0000256" key="2">
    <source>
        <dbReference type="ARBA" id="ARBA00022734"/>
    </source>
</evidence>
<dbReference type="PIRSF" id="PIRSF002690">
    <property type="entry name" value="L-type_lectin_plant"/>
    <property type="match status" value="1"/>
</dbReference>
<reference evidence="4 5" key="1">
    <citation type="submission" date="2024-06" db="EMBL/GenBank/DDBJ databases">
        <title>A chromosome level genome sequence of Diviner's sage (Salvia divinorum).</title>
        <authorList>
            <person name="Ford S.A."/>
            <person name="Ro D.-K."/>
            <person name="Ness R.W."/>
            <person name="Phillips M.A."/>
        </authorList>
    </citation>
    <scope>NUCLEOTIDE SEQUENCE [LARGE SCALE GENOMIC DNA]</scope>
    <source>
        <strain evidence="4">SAF-2024a</strain>
        <tissue evidence="4">Leaf</tissue>
    </source>
</reference>
<evidence type="ECO:0000313" key="4">
    <source>
        <dbReference type="EMBL" id="KAL1532453.1"/>
    </source>
</evidence>
<sequence length="231" mass="25750">MEAKTSFSYNFYDKKPVDLIYNGDAHFMADGYLRLVKSNSDGRAGEDSFGRVLYPNVVQMYRQEEKADFETTVTFILNPQSDKPADGLVFFMVPMGYSFPARPIGGSLGLYKDQANPQVFAVEFDIFPNHWDPFFPHVGINIESRVSKMVTQIPLSFLGKEVTLKITYAAAIGLISARATAGRQSVETSFVCDLSKILPQRVNIGLAAATGAYYAIHNVNSWKFDSDITKK</sequence>
<dbReference type="AlphaFoldDB" id="A0ABD1FKU3"/>
<keyword evidence="2" id="KW-0430">Lectin</keyword>
<dbReference type="InterPro" id="IPR013320">
    <property type="entry name" value="ConA-like_dom_sf"/>
</dbReference>
<dbReference type="Proteomes" id="UP001567538">
    <property type="component" value="Unassembled WGS sequence"/>
</dbReference>
<dbReference type="EC" id="2.7.11.1" evidence="4"/>
<dbReference type="PANTHER" id="PTHR32401">
    <property type="entry name" value="CONCANAVALIN A-LIKE LECTIN FAMILY PROTEIN"/>
    <property type="match status" value="1"/>
</dbReference>
<evidence type="ECO:0000313" key="5">
    <source>
        <dbReference type="Proteomes" id="UP001567538"/>
    </source>
</evidence>
<keyword evidence="5" id="KW-1185">Reference proteome</keyword>
<protein>
    <submittedName>
        <fullName evidence="4">Non-specific serine/threonine protein kinase</fullName>
        <ecNumber evidence="4">2.7.11.1</ecNumber>
    </submittedName>
</protein>
<keyword evidence="4" id="KW-0418">Kinase</keyword>